<dbReference type="OrthoDB" id="5877525at2"/>
<dbReference type="KEGG" id="cate:C2869_10980"/>
<evidence type="ECO:0000313" key="2">
    <source>
        <dbReference type="Proteomes" id="UP000244441"/>
    </source>
</evidence>
<dbReference type="AlphaFoldDB" id="A0A2S0VRT2"/>
<reference evidence="1 2" key="1">
    <citation type="submission" date="2018-01" db="EMBL/GenBank/DDBJ databases">
        <title>Genome sequence of a Cantenovulum-like bacteria.</title>
        <authorList>
            <person name="Tan W.R."/>
            <person name="Lau N.-S."/>
            <person name="Go F."/>
            <person name="Amirul A.-A.A."/>
        </authorList>
    </citation>
    <scope>NUCLEOTIDE SEQUENCE [LARGE SCALE GENOMIC DNA]</scope>
    <source>
        <strain evidence="1 2">CCB-QB4</strain>
    </source>
</reference>
<dbReference type="RefSeq" id="WP_108602982.1">
    <property type="nucleotide sequence ID" value="NZ_CP026604.1"/>
</dbReference>
<gene>
    <name evidence="1" type="ORF">C2869_10980</name>
</gene>
<accession>A0A2S0VRT2</accession>
<dbReference type="EMBL" id="CP026604">
    <property type="protein sequence ID" value="AWB66926.1"/>
    <property type="molecule type" value="Genomic_DNA"/>
</dbReference>
<dbReference type="Proteomes" id="UP000244441">
    <property type="component" value="Chromosome"/>
</dbReference>
<sequence>MNETNWMKETDWEIFKQIREQALEQFYRESLTQFQTITENSGLSLKERYDKHYEAVIERDQLCANLFDNLCRSKAALQLLQMRHQGLVDAILLEKLSEEFRHGTDPSDVFD</sequence>
<organism evidence="1 2">
    <name type="scientific">Saccharobesus litoralis</name>
    <dbReference type="NCBI Taxonomy" id="2172099"/>
    <lineage>
        <taxon>Bacteria</taxon>
        <taxon>Pseudomonadati</taxon>
        <taxon>Pseudomonadota</taxon>
        <taxon>Gammaproteobacteria</taxon>
        <taxon>Alteromonadales</taxon>
        <taxon>Alteromonadaceae</taxon>
        <taxon>Saccharobesus</taxon>
    </lineage>
</organism>
<evidence type="ECO:0000313" key="1">
    <source>
        <dbReference type="EMBL" id="AWB66926.1"/>
    </source>
</evidence>
<protein>
    <submittedName>
        <fullName evidence="1">Uncharacterized protein</fullName>
    </submittedName>
</protein>
<keyword evidence="2" id="KW-1185">Reference proteome</keyword>
<name>A0A2S0VRT2_9ALTE</name>
<proteinExistence type="predicted"/>